<keyword evidence="3" id="KW-1185">Reference proteome</keyword>
<evidence type="ECO:0000256" key="1">
    <source>
        <dbReference type="SAM" id="MobiDB-lite"/>
    </source>
</evidence>
<evidence type="ECO:0000313" key="2">
    <source>
        <dbReference type="EMBL" id="KAH0538957.1"/>
    </source>
</evidence>
<feature type="compositionally biased region" description="Low complexity" evidence="1">
    <location>
        <begin position="220"/>
        <end position="229"/>
    </location>
</feature>
<reference evidence="2" key="1">
    <citation type="submission" date="2021-03" db="EMBL/GenBank/DDBJ databases">
        <title>Comparative genomics and phylogenomic investigation of the class Geoglossomycetes provide insights into ecological specialization and systematics.</title>
        <authorList>
            <person name="Melie T."/>
            <person name="Pirro S."/>
            <person name="Miller A.N."/>
            <person name="Quandt A."/>
        </authorList>
    </citation>
    <scope>NUCLEOTIDE SEQUENCE</scope>
    <source>
        <strain evidence="2">GBOQ0MN5Z8</strain>
    </source>
</reference>
<proteinExistence type="predicted"/>
<accession>A0A9P8I511</accession>
<name>A0A9P8I511_9PEZI</name>
<feature type="region of interest" description="Disordered" evidence="1">
    <location>
        <begin position="190"/>
        <end position="252"/>
    </location>
</feature>
<comment type="caution">
    <text evidence="2">The sequence shown here is derived from an EMBL/GenBank/DDBJ whole genome shotgun (WGS) entry which is preliminary data.</text>
</comment>
<dbReference type="EMBL" id="JAGHQL010000091">
    <property type="protein sequence ID" value="KAH0538957.1"/>
    <property type="molecule type" value="Genomic_DNA"/>
</dbReference>
<protein>
    <submittedName>
        <fullName evidence="2">Uncharacterized protein</fullName>
    </submittedName>
</protein>
<gene>
    <name evidence="2" type="ORF">FGG08_004472</name>
</gene>
<sequence>MVMSDEIRAAVIETAFELNDIKNERWQDDVTLHSAVGHIRYTRKPSKPRHREGTRDVIFDPVIPGDALTNAINMGDSTEVMYREFQPDLTSILDKNLPLLDEAYAVQSRDFIAQQNVNLTLAARSINHHIAGNAFAAMAHNRRKAMIAQGLHDINRQQSRERVFRNAVGSVTAPPSTATAGNAARASFILGSPIGHPEDESAPELHSSGDSVASVDPVCSLSHSPSLSSAGTLNSMMSGRPAPQSHQGPSDIPSVMINNASPVSPTTSEFSRPHIHLRELTRLSMLVDLDSASKGDESGTTRSLTGDLRPESPKPMSIRQRQEMVRARLASSLGQVGDAPVVEAEADTRDIAEGGNGGKRKRGSWWSWLIACFGSRKGL</sequence>
<dbReference type="AlphaFoldDB" id="A0A9P8I511"/>
<dbReference type="OrthoDB" id="5401536at2759"/>
<evidence type="ECO:0000313" key="3">
    <source>
        <dbReference type="Proteomes" id="UP000698800"/>
    </source>
</evidence>
<feature type="region of interest" description="Disordered" evidence="1">
    <location>
        <begin position="292"/>
        <end position="317"/>
    </location>
</feature>
<organism evidence="2 3">
    <name type="scientific">Glutinoglossum americanum</name>
    <dbReference type="NCBI Taxonomy" id="1670608"/>
    <lineage>
        <taxon>Eukaryota</taxon>
        <taxon>Fungi</taxon>
        <taxon>Dikarya</taxon>
        <taxon>Ascomycota</taxon>
        <taxon>Pezizomycotina</taxon>
        <taxon>Geoglossomycetes</taxon>
        <taxon>Geoglossales</taxon>
        <taxon>Geoglossaceae</taxon>
        <taxon>Glutinoglossum</taxon>
    </lineage>
</organism>
<dbReference type="Proteomes" id="UP000698800">
    <property type="component" value="Unassembled WGS sequence"/>
</dbReference>